<protein>
    <submittedName>
        <fullName evidence="1">(diamondback moth) hypothetical protein</fullName>
    </submittedName>
</protein>
<organism evidence="1 2">
    <name type="scientific">Plutella xylostella</name>
    <name type="common">Diamondback moth</name>
    <name type="synonym">Plutella maculipennis</name>
    <dbReference type="NCBI Taxonomy" id="51655"/>
    <lineage>
        <taxon>Eukaryota</taxon>
        <taxon>Metazoa</taxon>
        <taxon>Ecdysozoa</taxon>
        <taxon>Arthropoda</taxon>
        <taxon>Hexapoda</taxon>
        <taxon>Insecta</taxon>
        <taxon>Pterygota</taxon>
        <taxon>Neoptera</taxon>
        <taxon>Endopterygota</taxon>
        <taxon>Lepidoptera</taxon>
        <taxon>Glossata</taxon>
        <taxon>Ditrysia</taxon>
        <taxon>Yponomeutoidea</taxon>
        <taxon>Plutellidae</taxon>
        <taxon>Plutella</taxon>
    </lineage>
</organism>
<dbReference type="Proteomes" id="UP000653454">
    <property type="component" value="Unassembled WGS sequence"/>
</dbReference>
<proteinExistence type="predicted"/>
<accession>A0A8S4DI43</accession>
<evidence type="ECO:0000313" key="2">
    <source>
        <dbReference type="Proteomes" id="UP000653454"/>
    </source>
</evidence>
<evidence type="ECO:0000313" key="1">
    <source>
        <dbReference type="EMBL" id="CAG9102325.1"/>
    </source>
</evidence>
<sequence length="116" mass="12641">MAQGERAVGHRSNTLSSCNVVFVFLDRSPLLRQLAVKSVWCRHCYEHRSAGGSWEEPVSTVRNAPLRRSQRLNSTLDTSSVVASRQTINVFGAPISASSVAAWAGVTASVQLLSWN</sequence>
<reference evidence="1" key="1">
    <citation type="submission" date="2020-11" db="EMBL/GenBank/DDBJ databases">
        <authorList>
            <person name="Whiteford S."/>
        </authorList>
    </citation>
    <scope>NUCLEOTIDE SEQUENCE</scope>
</reference>
<comment type="caution">
    <text evidence="1">The sequence shown here is derived from an EMBL/GenBank/DDBJ whole genome shotgun (WGS) entry which is preliminary data.</text>
</comment>
<dbReference type="EMBL" id="CAJHNJ030000007">
    <property type="protein sequence ID" value="CAG9102325.1"/>
    <property type="molecule type" value="Genomic_DNA"/>
</dbReference>
<dbReference type="AlphaFoldDB" id="A0A8S4DI43"/>
<name>A0A8S4DI43_PLUXY</name>
<keyword evidence="2" id="KW-1185">Reference proteome</keyword>
<gene>
    <name evidence="1" type="ORF">PLXY2_LOCUS2682</name>
</gene>